<gene>
    <name evidence="2" type="ORF">HMPREF0682_1894</name>
</gene>
<sequence length="164" mass="17546">MLLAAGLVIVAIAILASVSDPGDRYTSLFFLLHALGVLLVIVAAVVAIISGGAAVRARRRVVLSAGATLMTIHLLGSTAFWWALGGHYGLIRLKYDDDWIIGSSITEVEERYGEAEECGGHGYCYPLYEDEAAIMPSHLAVRYAMFTDEGGVVTEVDDHYCPGG</sequence>
<protein>
    <submittedName>
        <fullName evidence="2">Uncharacterized protein</fullName>
    </submittedName>
</protein>
<reference evidence="2" key="1">
    <citation type="submission" date="2013-08" db="EMBL/GenBank/DDBJ databases">
        <authorList>
            <person name="Durkin A.S."/>
            <person name="Haft D.R."/>
            <person name="McCorrison J."/>
            <person name="Torralba M."/>
            <person name="Gillis M."/>
            <person name="Haft D.H."/>
            <person name="Methe B."/>
            <person name="Sutton G."/>
            <person name="Nelson K.E."/>
        </authorList>
    </citation>
    <scope>NUCLEOTIDE SEQUENCE [LARGE SCALE GENOMIC DNA]</scope>
    <source>
        <strain evidence="2">F0233</strain>
    </source>
</reference>
<keyword evidence="1" id="KW-0812">Transmembrane</keyword>
<evidence type="ECO:0000256" key="1">
    <source>
        <dbReference type="SAM" id="Phobius"/>
    </source>
</evidence>
<feature type="transmembrane region" description="Helical" evidence="1">
    <location>
        <begin position="61"/>
        <end position="84"/>
    </location>
</feature>
<comment type="caution">
    <text evidence="2">The sequence shown here is derived from an EMBL/GenBank/DDBJ whole genome shotgun (WGS) entry which is preliminary data.</text>
</comment>
<dbReference type="AlphaFoldDB" id="U2S6Q3"/>
<keyword evidence="1" id="KW-0472">Membrane</keyword>
<organism evidence="2 3">
    <name type="scientific">Propionibacterium acidifaciens F0233</name>
    <dbReference type="NCBI Taxonomy" id="553198"/>
    <lineage>
        <taxon>Bacteria</taxon>
        <taxon>Bacillati</taxon>
        <taxon>Actinomycetota</taxon>
        <taxon>Actinomycetes</taxon>
        <taxon>Propionibacteriales</taxon>
        <taxon>Propionibacteriaceae</taxon>
        <taxon>Propionibacterium</taxon>
    </lineage>
</organism>
<proteinExistence type="predicted"/>
<dbReference type="EMBL" id="ACVN02000055">
    <property type="protein sequence ID" value="ERK61343.1"/>
    <property type="molecule type" value="Genomic_DNA"/>
</dbReference>
<evidence type="ECO:0000313" key="3">
    <source>
        <dbReference type="Proteomes" id="UP000017052"/>
    </source>
</evidence>
<name>U2S6Q3_9ACTN</name>
<keyword evidence="1" id="KW-1133">Transmembrane helix</keyword>
<feature type="transmembrane region" description="Helical" evidence="1">
    <location>
        <begin position="29"/>
        <end position="49"/>
    </location>
</feature>
<dbReference type="OrthoDB" id="9806824at2"/>
<evidence type="ECO:0000313" key="2">
    <source>
        <dbReference type="EMBL" id="ERK61343.1"/>
    </source>
</evidence>
<accession>U2S6Q3</accession>
<dbReference type="Proteomes" id="UP000017052">
    <property type="component" value="Unassembled WGS sequence"/>
</dbReference>
<keyword evidence="3" id="KW-1185">Reference proteome</keyword>